<dbReference type="OrthoDB" id="5616024at2"/>
<evidence type="ECO:0000313" key="2">
    <source>
        <dbReference type="Proteomes" id="UP000006094"/>
    </source>
</evidence>
<proteinExistence type="predicted"/>
<dbReference type="Proteomes" id="UP000006094">
    <property type="component" value="Chromosome"/>
</dbReference>
<organism evidence="1 2">
    <name type="scientific">Gottschalkia acidurici (strain ATCC 7906 / DSM 604 / BCRC 14475 / CIP 104303 / KCTC 5404 / NCIMB 10678 / 9a)</name>
    <name type="common">Clostridium acidurici</name>
    <dbReference type="NCBI Taxonomy" id="1128398"/>
    <lineage>
        <taxon>Bacteria</taxon>
        <taxon>Bacillati</taxon>
        <taxon>Bacillota</taxon>
        <taxon>Tissierellia</taxon>
        <taxon>Tissierellales</taxon>
        <taxon>Gottschalkiaceae</taxon>
        <taxon>Gottschalkia</taxon>
    </lineage>
</organism>
<protein>
    <submittedName>
        <fullName evidence="1">Late competence development protein</fullName>
    </submittedName>
</protein>
<dbReference type="InterPro" id="IPR019657">
    <property type="entry name" value="ComFB"/>
</dbReference>
<dbReference type="EMBL" id="CP003326">
    <property type="protein sequence ID" value="AFS79555.1"/>
    <property type="molecule type" value="Genomic_DNA"/>
</dbReference>
<name>K0B3T4_GOTA9</name>
<sequence length="87" mass="10222">MLKNYMEDFVDNTLPRVLEKYKDICKCEKCIMDIKAKCLNQLRPLYFVTERGDVYSKLNSLEAQFKTDIVMELVKAIDTVSKSPRHD</sequence>
<dbReference type="AlphaFoldDB" id="K0B3T4"/>
<evidence type="ECO:0000313" key="1">
    <source>
        <dbReference type="EMBL" id="AFS79555.1"/>
    </source>
</evidence>
<dbReference type="Pfam" id="PF10719">
    <property type="entry name" value="ComFB"/>
    <property type="match status" value="1"/>
</dbReference>
<accession>K0B3T4</accession>
<dbReference type="STRING" id="1128398.Curi_c25600"/>
<dbReference type="RefSeq" id="WP_014968689.1">
    <property type="nucleotide sequence ID" value="NC_018664.1"/>
</dbReference>
<gene>
    <name evidence="1" type="primary">comFB</name>
    <name evidence="1" type="ordered locus">Curi_c25600</name>
</gene>
<dbReference type="HOGENOM" id="CLU_170941_0_0_9"/>
<keyword evidence="2" id="KW-1185">Reference proteome</keyword>
<reference evidence="1 2" key="1">
    <citation type="journal article" date="2012" name="PLoS ONE">
        <title>The purine-utilizing bacterium Clostridium acidurici 9a: a genome-guided metabolic reconsideration.</title>
        <authorList>
            <person name="Hartwich K."/>
            <person name="Poehlein A."/>
            <person name="Daniel R."/>
        </authorList>
    </citation>
    <scope>NUCLEOTIDE SEQUENCE [LARGE SCALE GENOMIC DNA]</scope>
    <source>
        <strain evidence="2">ATCC 7906 / DSM 604 / BCRC 14475 / CIP 104303 / KCTC 5404 / NCIMB 10678 / 9a</strain>
    </source>
</reference>
<dbReference type="KEGG" id="cad:Curi_c25600"/>
<dbReference type="eggNOG" id="ENOG5032ZR4">
    <property type="taxonomic scope" value="Bacteria"/>
</dbReference>